<feature type="compositionally biased region" description="Basic and acidic residues" evidence="1">
    <location>
        <begin position="54"/>
        <end position="66"/>
    </location>
</feature>
<proteinExistence type="predicted"/>
<sequence length="108" mass="11847">MGGKRLNRLTTSTAVMEPSPYLPCDQEMLTQHGAELRRIRRHLQPVPVPQPIPAEHKEITGTDTHSDGANMLETVPVSQSVATPTTPLPGQTVTRSGRVCKQVDRLDL</sequence>
<name>A0AAW1FE11_ZOAVI</name>
<keyword evidence="3" id="KW-1185">Reference proteome</keyword>
<protein>
    <submittedName>
        <fullName evidence="2">Uncharacterized protein</fullName>
    </submittedName>
</protein>
<dbReference type="Proteomes" id="UP001488805">
    <property type="component" value="Unassembled WGS sequence"/>
</dbReference>
<organism evidence="2 3">
    <name type="scientific">Zoarces viviparus</name>
    <name type="common">Viviparous eelpout</name>
    <name type="synonym">Blennius viviparus</name>
    <dbReference type="NCBI Taxonomy" id="48416"/>
    <lineage>
        <taxon>Eukaryota</taxon>
        <taxon>Metazoa</taxon>
        <taxon>Chordata</taxon>
        <taxon>Craniata</taxon>
        <taxon>Vertebrata</taxon>
        <taxon>Euteleostomi</taxon>
        <taxon>Actinopterygii</taxon>
        <taxon>Neopterygii</taxon>
        <taxon>Teleostei</taxon>
        <taxon>Neoteleostei</taxon>
        <taxon>Acanthomorphata</taxon>
        <taxon>Eupercaria</taxon>
        <taxon>Perciformes</taxon>
        <taxon>Cottioidei</taxon>
        <taxon>Zoarcales</taxon>
        <taxon>Zoarcidae</taxon>
        <taxon>Zoarcinae</taxon>
        <taxon>Zoarces</taxon>
    </lineage>
</organism>
<reference evidence="2 3" key="1">
    <citation type="journal article" date="2024" name="Genome Biol. Evol.">
        <title>Chromosome-level genome assembly of the viviparous eelpout Zoarces viviparus.</title>
        <authorList>
            <person name="Fuhrmann N."/>
            <person name="Brasseur M.V."/>
            <person name="Bakowski C.E."/>
            <person name="Podsiadlowski L."/>
            <person name="Prost S."/>
            <person name="Krehenwinkel H."/>
            <person name="Mayer C."/>
        </authorList>
    </citation>
    <scope>NUCLEOTIDE SEQUENCE [LARGE SCALE GENOMIC DNA]</scope>
    <source>
        <strain evidence="2">NO-MEL_2022_Ind0_liver</strain>
    </source>
</reference>
<feature type="region of interest" description="Disordered" evidence="1">
    <location>
        <begin position="44"/>
        <end position="70"/>
    </location>
</feature>
<evidence type="ECO:0000313" key="2">
    <source>
        <dbReference type="EMBL" id="KAK9532897.1"/>
    </source>
</evidence>
<dbReference type="EMBL" id="JBCEZU010000078">
    <property type="protein sequence ID" value="KAK9532897.1"/>
    <property type="molecule type" value="Genomic_DNA"/>
</dbReference>
<dbReference type="AlphaFoldDB" id="A0AAW1FE11"/>
<evidence type="ECO:0000313" key="3">
    <source>
        <dbReference type="Proteomes" id="UP001488805"/>
    </source>
</evidence>
<comment type="caution">
    <text evidence="2">The sequence shown here is derived from an EMBL/GenBank/DDBJ whole genome shotgun (WGS) entry which is preliminary data.</text>
</comment>
<evidence type="ECO:0000256" key="1">
    <source>
        <dbReference type="SAM" id="MobiDB-lite"/>
    </source>
</evidence>
<accession>A0AAW1FE11</accession>
<gene>
    <name evidence="2" type="ORF">VZT92_010259</name>
</gene>